<dbReference type="InterPro" id="IPR029058">
    <property type="entry name" value="AB_hydrolase_fold"/>
</dbReference>
<dbReference type="InterPro" id="IPR033124">
    <property type="entry name" value="Ser_caboxypep_his_AS"/>
</dbReference>
<reference evidence="3 4" key="1">
    <citation type="journal article" date="2015" name="J. Microbiol.">
        <title>Sphingosinicella ginsenosidimutans sp. nov., with ginsenoside converting activity.</title>
        <authorList>
            <person name="Kim J.K."/>
            <person name="Kang M.S."/>
            <person name="Park S.C."/>
            <person name="Kim K.M."/>
            <person name="Choi K."/>
            <person name="Yoon M.H."/>
            <person name="Im W.T."/>
        </authorList>
    </citation>
    <scope>NUCLEOTIDE SEQUENCE [LARGE SCALE GENOMIC DNA]</scope>
    <source>
        <strain evidence="3 4">BS-11</strain>
    </source>
</reference>
<keyword evidence="4" id="KW-1185">Reference proteome</keyword>
<evidence type="ECO:0000313" key="4">
    <source>
        <dbReference type="Proteomes" id="UP000321249"/>
    </source>
</evidence>
<gene>
    <name evidence="3" type="ORF">FRZ32_06910</name>
</gene>
<dbReference type="InterPro" id="IPR000073">
    <property type="entry name" value="AB_hydrolase_1"/>
</dbReference>
<dbReference type="AlphaFoldDB" id="A0A5C6TT84"/>
<feature type="domain" description="AB hydrolase-1" evidence="2">
    <location>
        <begin position="29"/>
        <end position="284"/>
    </location>
</feature>
<evidence type="ECO:0000313" key="3">
    <source>
        <dbReference type="EMBL" id="TXC63409.1"/>
    </source>
</evidence>
<name>A0A5C6TT84_9SPHN</name>
<dbReference type="PANTHER" id="PTHR43329">
    <property type="entry name" value="EPOXIDE HYDROLASE"/>
    <property type="match status" value="1"/>
</dbReference>
<dbReference type="PROSITE" id="PS00560">
    <property type="entry name" value="CARBOXYPEPT_SER_HIS"/>
    <property type="match status" value="1"/>
</dbReference>
<dbReference type="SUPFAM" id="SSF53474">
    <property type="entry name" value="alpha/beta-Hydrolases"/>
    <property type="match status" value="1"/>
</dbReference>
<dbReference type="Gene3D" id="3.40.50.1820">
    <property type="entry name" value="alpha/beta hydrolase"/>
    <property type="match status" value="1"/>
</dbReference>
<dbReference type="GO" id="GO:0004185">
    <property type="term" value="F:serine-type carboxypeptidase activity"/>
    <property type="evidence" value="ECO:0007669"/>
    <property type="project" value="InterPro"/>
</dbReference>
<dbReference type="OrthoDB" id="9804723at2"/>
<dbReference type="Proteomes" id="UP000321249">
    <property type="component" value="Unassembled WGS sequence"/>
</dbReference>
<keyword evidence="1 3" id="KW-0378">Hydrolase</keyword>
<dbReference type="PRINTS" id="PR00111">
    <property type="entry name" value="ABHYDROLASE"/>
</dbReference>
<proteinExistence type="predicted"/>
<organism evidence="3 4">
    <name type="scientific">Allosphingosinicella ginsenosidimutans</name>
    <dbReference type="NCBI Taxonomy" id="1176539"/>
    <lineage>
        <taxon>Bacteria</taxon>
        <taxon>Pseudomonadati</taxon>
        <taxon>Pseudomonadota</taxon>
        <taxon>Alphaproteobacteria</taxon>
        <taxon>Sphingomonadales</taxon>
        <taxon>Sphingomonadaceae</taxon>
        <taxon>Allosphingosinicella</taxon>
    </lineage>
</organism>
<dbReference type="InterPro" id="IPR000639">
    <property type="entry name" value="Epox_hydrolase-like"/>
</dbReference>
<sequence>MTSLQANRIALPTGVTLNVQTGGTRDGEPIILLHGFPESHRTWRAVAPDLARDHFVVAPDQRGFAGSDKPEGVDAYRTETILADLIALADTLGVDRFTLVGHDWGGAIAWLAALRHPDRIARLVIANSPHPLIFQKSLIEDADQRAASQYIRAFRDPGMERAIAAMGIETFYEKTFGAHTDLTRIPAEERQAYLDQWSAPGALTAMLNWYRASEIVVPAIGEAAGAPAWTLAPFPHLTMPVLVIWGLRDKALLPVQLESLHELVDDLALAATPDAGHFIPWEHPAFVIAAIRDFIAETA</sequence>
<dbReference type="RefSeq" id="WP_147042819.1">
    <property type="nucleotide sequence ID" value="NZ_BAABIR010000003.1"/>
</dbReference>
<dbReference type="Pfam" id="PF00561">
    <property type="entry name" value="Abhydrolase_1"/>
    <property type="match status" value="1"/>
</dbReference>
<evidence type="ECO:0000259" key="2">
    <source>
        <dbReference type="Pfam" id="PF00561"/>
    </source>
</evidence>
<accession>A0A5C6TT84</accession>
<evidence type="ECO:0000256" key="1">
    <source>
        <dbReference type="ARBA" id="ARBA00022801"/>
    </source>
</evidence>
<dbReference type="EMBL" id="VOQQ01000001">
    <property type="protein sequence ID" value="TXC63409.1"/>
    <property type="molecule type" value="Genomic_DNA"/>
</dbReference>
<dbReference type="PRINTS" id="PR00412">
    <property type="entry name" value="EPOXHYDRLASE"/>
</dbReference>
<protein>
    <submittedName>
        <fullName evidence="3">Alpha/beta hydrolase</fullName>
    </submittedName>
</protein>
<comment type="caution">
    <text evidence="3">The sequence shown here is derived from an EMBL/GenBank/DDBJ whole genome shotgun (WGS) entry which is preliminary data.</text>
</comment>